<dbReference type="EMBL" id="KI394805">
    <property type="protein sequence ID" value="ERN00888.1"/>
    <property type="molecule type" value="Genomic_DNA"/>
</dbReference>
<dbReference type="Proteomes" id="UP000017836">
    <property type="component" value="Unassembled WGS sequence"/>
</dbReference>
<protein>
    <submittedName>
        <fullName evidence="1">Uncharacterized protein</fullName>
    </submittedName>
</protein>
<gene>
    <name evidence="1" type="ORF">AMTR_s00103p00136800</name>
</gene>
<keyword evidence="2" id="KW-1185">Reference proteome</keyword>
<evidence type="ECO:0000313" key="1">
    <source>
        <dbReference type="EMBL" id="ERN00888.1"/>
    </source>
</evidence>
<accession>W1NZ13</accession>
<dbReference type="HOGENOM" id="CLU_1463212_0_0_1"/>
<name>W1NZ13_AMBTC</name>
<organism evidence="1 2">
    <name type="scientific">Amborella trichopoda</name>
    <dbReference type="NCBI Taxonomy" id="13333"/>
    <lineage>
        <taxon>Eukaryota</taxon>
        <taxon>Viridiplantae</taxon>
        <taxon>Streptophyta</taxon>
        <taxon>Embryophyta</taxon>
        <taxon>Tracheophyta</taxon>
        <taxon>Spermatophyta</taxon>
        <taxon>Magnoliopsida</taxon>
        <taxon>Amborellales</taxon>
        <taxon>Amborellaceae</taxon>
        <taxon>Amborella</taxon>
    </lineage>
</organism>
<proteinExistence type="predicted"/>
<dbReference type="Gramene" id="ERN00888">
    <property type="protein sequence ID" value="ERN00888"/>
    <property type="gene ID" value="AMTR_s00103p00136800"/>
</dbReference>
<sequence length="185" mass="20706">MQNYLLVLIQRAPRVWIAPQSVTQLYQAFQSPLLPKAGLFLWGTSTAATLRSIRKEHNKRTLQVCSSNLRAISDHTVFWAKANRLTTSLINSWQDLLTLNQWYLSTTAESIGILEGLRRVSSEFRTVVSSHRHHTRLRALGVSIRFFITFTLCAEISGWPSHRSANQGADSLAKLGAISAANTSN</sequence>
<reference evidence="2" key="1">
    <citation type="journal article" date="2013" name="Science">
        <title>The Amborella genome and the evolution of flowering plants.</title>
        <authorList>
            <consortium name="Amborella Genome Project"/>
        </authorList>
    </citation>
    <scope>NUCLEOTIDE SEQUENCE [LARGE SCALE GENOMIC DNA]</scope>
</reference>
<dbReference type="AlphaFoldDB" id="W1NZ13"/>
<evidence type="ECO:0000313" key="2">
    <source>
        <dbReference type="Proteomes" id="UP000017836"/>
    </source>
</evidence>